<sequence>MSTRLANCALWWSFRNCSTGMTPSGGTSTSSSLPAVSCTFCTNLGRHSATYLPKSISCDFCSGSSLAYVGRVSACGAAVSLFLATLWTAGALALFRTTRPRPPAAPIVRFRKNDISFKFKIKPYMTELGQLKSVLRSLVVSSPACVDARGLLRDYRNMMGEALPAARYGYRDQLQFLRERCADCFLFSGPPNNPVLTPIVPESLRHIDEFVQKQRTTSKTTRL</sequence>
<dbReference type="Proteomes" id="UP001064048">
    <property type="component" value="Chromosome 14"/>
</dbReference>
<proteinExistence type="predicted"/>
<evidence type="ECO:0000313" key="2">
    <source>
        <dbReference type="Proteomes" id="UP001064048"/>
    </source>
</evidence>
<gene>
    <name evidence="1" type="ORF">MSG28_008374</name>
</gene>
<protein>
    <submittedName>
        <fullName evidence="1">Uncharacterized protein</fullName>
    </submittedName>
</protein>
<evidence type="ECO:0000313" key="1">
    <source>
        <dbReference type="EMBL" id="KAI8419685.1"/>
    </source>
</evidence>
<accession>A0ACC0J636</accession>
<reference evidence="1 2" key="1">
    <citation type="journal article" date="2022" name="Genome Biol. Evol.">
        <title>The Spruce Budworm Genome: Reconstructing the Evolutionary History of Antifreeze Proteins.</title>
        <authorList>
            <person name="Beliveau C."/>
            <person name="Gagne P."/>
            <person name="Picq S."/>
            <person name="Vernygora O."/>
            <person name="Keeling C.I."/>
            <person name="Pinkney K."/>
            <person name="Doucet D."/>
            <person name="Wen F."/>
            <person name="Johnston J.S."/>
            <person name="Maaroufi H."/>
            <person name="Boyle B."/>
            <person name="Laroche J."/>
            <person name="Dewar K."/>
            <person name="Juretic N."/>
            <person name="Blackburn G."/>
            <person name="Nisole A."/>
            <person name="Brunet B."/>
            <person name="Brandao M."/>
            <person name="Lumley L."/>
            <person name="Duan J."/>
            <person name="Quan G."/>
            <person name="Lucarotti C.J."/>
            <person name="Roe A.D."/>
            <person name="Sperling F.A.H."/>
            <person name="Levesque R.C."/>
            <person name="Cusson M."/>
        </authorList>
    </citation>
    <scope>NUCLEOTIDE SEQUENCE [LARGE SCALE GENOMIC DNA]</scope>
    <source>
        <strain evidence="1">Glfc:IPQL:Cfum</strain>
    </source>
</reference>
<name>A0ACC0J636_CHOFU</name>
<dbReference type="EMBL" id="CM046114">
    <property type="protein sequence ID" value="KAI8419685.1"/>
    <property type="molecule type" value="Genomic_DNA"/>
</dbReference>
<comment type="caution">
    <text evidence="1">The sequence shown here is derived from an EMBL/GenBank/DDBJ whole genome shotgun (WGS) entry which is preliminary data.</text>
</comment>
<organism evidence="1 2">
    <name type="scientific">Choristoneura fumiferana</name>
    <name type="common">Spruce budworm moth</name>
    <name type="synonym">Archips fumiferana</name>
    <dbReference type="NCBI Taxonomy" id="7141"/>
    <lineage>
        <taxon>Eukaryota</taxon>
        <taxon>Metazoa</taxon>
        <taxon>Ecdysozoa</taxon>
        <taxon>Arthropoda</taxon>
        <taxon>Hexapoda</taxon>
        <taxon>Insecta</taxon>
        <taxon>Pterygota</taxon>
        <taxon>Neoptera</taxon>
        <taxon>Endopterygota</taxon>
        <taxon>Lepidoptera</taxon>
        <taxon>Glossata</taxon>
        <taxon>Ditrysia</taxon>
        <taxon>Tortricoidea</taxon>
        <taxon>Tortricidae</taxon>
        <taxon>Tortricinae</taxon>
        <taxon>Choristoneura</taxon>
    </lineage>
</organism>
<keyword evidence="2" id="KW-1185">Reference proteome</keyword>